<gene>
    <name evidence="3" type="ORF">BSK56_15555</name>
</gene>
<dbReference type="EMBL" id="MPTB01000018">
    <property type="protein sequence ID" value="OMD46903.1"/>
    <property type="molecule type" value="Genomic_DNA"/>
</dbReference>
<evidence type="ECO:0000259" key="2">
    <source>
        <dbReference type="PROSITE" id="PS50995"/>
    </source>
</evidence>
<dbReference type="PANTHER" id="PTHR33164:SF57">
    <property type="entry name" value="MARR-FAMILY TRANSCRIPTIONAL REGULATOR"/>
    <property type="match status" value="1"/>
</dbReference>
<dbReference type="SMART" id="SM00347">
    <property type="entry name" value="HTH_MARR"/>
    <property type="match status" value="1"/>
</dbReference>
<dbReference type="InterPro" id="IPR036388">
    <property type="entry name" value="WH-like_DNA-bd_sf"/>
</dbReference>
<reference evidence="3 4" key="1">
    <citation type="submission" date="2016-10" db="EMBL/GenBank/DDBJ databases">
        <title>Paenibacillus species isolates.</title>
        <authorList>
            <person name="Beno S.M."/>
        </authorList>
    </citation>
    <scope>NUCLEOTIDE SEQUENCE [LARGE SCALE GENOMIC DNA]</scope>
    <source>
        <strain evidence="3 4">FSL H7-0744</strain>
    </source>
</reference>
<comment type="caution">
    <text evidence="3">The sequence shown here is derived from an EMBL/GenBank/DDBJ whole genome shotgun (WGS) entry which is preliminary data.</text>
</comment>
<dbReference type="InterPro" id="IPR039422">
    <property type="entry name" value="MarR/SlyA-like"/>
</dbReference>
<feature type="domain" description="HTH marR-type" evidence="2">
    <location>
        <begin position="7"/>
        <end position="141"/>
    </location>
</feature>
<sequence length="151" mass="17162">MIDPQQTSEVYHSFFAVSRQLKKLAHQSAAKLGLTVHQIGILNSIQDNPGQSQKEVTERLVFAKSRVSTHIDALAEKNLVTRVISEQDRRETKLYITPAGEELCKRYNEEAFSYKVLGSALEQFSGEEIDTLLRMNRQLLDKLAQAQEQET</sequence>
<dbReference type="Pfam" id="PF12802">
    <property type="entry name" value="MarR_2"/>
    <property type="match status" value="1"/>
</dbReference>
<dbReference type="PROSITE" id="PS50995">
    <property type="entry name" value="HTH_MARR_2"/>
    <property type="match status" value="1"/>
</dbReference>
<name>A0ABX3HC99_PAEBO</name>
<evidence type="ECO:0000313" key="4">
    <source>
        <dbReference type="Proteomes" id="UP000187412"/>
    </source>
</evidence>
<dbReference type="PRINTS" id="PR00598">
    <property type="entry name" value="HTHMARR"/>
</dbReference>
<dbReference type="InterPro" id="IPR036390">
    <property type="entry name" value="WH_DNA-bd_sf"/>
</dbReference>
<dbReference type="Gene3D" id="1.10.10.10">
    <property type="entry name" value="Winged helix-like DNA-binding domain superfamily/Winged helix DNA-binding domain"/>
    <property type="match status" value="1"/>
</dbReference>
<dbReference type="InterPro" id="IPR000835">
    <property type="entry name" value="HTH_MarR-typ"/>
</dbReference>
<evidence type="ECO:0000256" key="1">
    <source>
        <dbReference type="ARBA" id="ARBA00023125"/>
    </source>
</evidence>
<dbReference type="RefSeq" id="WP_076111367.1">
    <property type="nucleotide sequence ID" value="NZ_MPTB01000018.1"/>
</dbReference>
<dbReference type="PANTHER" id="PTHR33164">
    <property type="entry name" value="TRANSCRIPTIONAL REGULATOR, MARR FAMILY"/>
    <property type="match status" value="1"/>
</dbReference>
<proteinExistence type="predicted"/>
<dbReference type="Proteomes" id="UP000187412">
    <property type="component" value="Unassembled WGS sequence"/>
</dbReference>
<accession>A0ABX3HC99</accession>
<dbReference type="SUPFAM" id="SSF46785">
    <property type="entry name" value="Winged helix' DNA-binding domain"/>
    <property type="match status" value="1"/>
</dbReference>
<protein>
    <recommendedName>
        <fullName evidence="2">HTH marR-type domain-containing protein</fullName>
    </recommendedName>
</protein>
<keyword evidence="1" id="KW-0238">DNA-binding</keyword>
<keyword evidence="4" id="KW-1185">Reference proteome</keyword>
<organism evidence="3 4">
    <name type="scientific">Paenibacillus borealis</name>
    <dbReference type="NCBI Taxonomy" id="160799"/>
    <lineage>
        <taxon>Bacteria</taxon>
        <taxon>Bacillati</taxon>
        <taxon>Bacillota</taxon>
        <taxon>Bacilli</taxon>
        <taxon>Bacillales</taxon>
        <taxon>Paenibacillaceae</taxon>
        <taxon>Paenibacillus</taxon>
    </lineage>
</organism>
<evidence type="ECO:0000313" key="3">
    <source>
        <dbReference type="EMBL" id="OMD46903.1"/>
    </source>
</evidence>